<dbReference type="EMBL" id="SMAO01000001">
    <property type="protein sequence ID" value="TCT24298.1"/>
    <property type="molecule type" value="Genomic_DNA"/>
</dbReference>
<protein>
    <submittedName>
        <fullName evidence="2">Uncharacterized protein</fullName>
    </submittedName>
</protein>
<evidence type="ECO:0000313" key="2">
    <source>
        <dbReference type="EMBL" id="TCT24298.1"/>
    </source>
</evidence>
<evidence type="ECO:0000313" key="3">
    <source>
        <dbReference type="Proteomes" id="UP000295717"/>
    </source>
</evidence>
<dbReference type="AlphaFoldDB" id="A0A4R3N535"/>
<gene>
    <name evidence="2" type="ORF">EDC35_101620</name>
</gene>
<sequence>MHSIKRSMNPFDPALTPQNDTIEARFPSHTARGAV</sequence>
<dbReference type="Proteomes" id="UP000295717">
    <property type="component" value="Unassembled WGS sequence"/>
</dbReference>
<comment type="caution">
    <text evidence="2">The sequence shown here is derived from an EMBL/GenBank/DDBJ whole genome shotgun (WGS) entry which is preliminary data.</text>
</comment>
<organism evidence="2 3">
    <name type="scientific">Thiobaca trueperi</name>
    <dbReference type="NCBI Taxonomy" id="127458"/>
    <lineage>
        <taxon>Bacteria</taxon>
        <taxon>Pseudomonadati</taxon>
        <taxon>Pseudomonadota</taxon>
        <taxon>Gammaproteobacteria</taxon>
        <taxon>Chromatiales</taxon>
        <taxon>Chromatiaceae</taxon>
        <taxon>Thiobaca</taxon>
    </lineage>
</organism>
<evidence type="ECO:0000256" key="1">
    <source>
        <dbReference type="SAM" id="MobiDB-lite"/>
    </source>
</evidence>
<keyword evidence="3" id="KW-1185">Reference proteome</keyword>
<reference evidence="2 3" key="1">
    <citation type="submission" date="2019-03" db="EMBL/GenBank/DDBJ databases">
        <title>Genomic Encyclopedia of Type Strains, Phase IV (KMG-IV): sequencing the most valuable type-strain genomes for metagenomic binning, comparative biology and taxonomic classification.</title>
        <authorList>
            <person name="Goeker M."/>
        </authorList>
    </citation>
    <scope>NUCLEOTIDE SEQUENCE [LARGE SCALE GENOMIC DNA]</scope>
    <source>
        <strain evidence="2 3">DSM 13587</strain>
    </source>
</reference>
<name>A0A4R3N535_9GAMM</name>
<proteinExistence type="predicted"/>
<feature type="region of interest" description="Disordered" evidence="1">
    <location>
        <begin position="1"/>
        <end position="35"/>
    </location>
</feature>
<accession>A0A4R3N535</accession>